<evidence type="ECO:0000313" key="2">
    <source>
        <dbReference type="Proteomes" id="UP001247805"/>
    </source>
</evidence>
<dbReference type="EMBL" id="JAWDIO010000002">
    <property type="protein sequence ID" value="MDU0352784.1"/>
    <property type="molecule type" value="Genomic_DNA"/>
</dbReference>
<name>A0ABU3SS17_9ALTE</name>
<keyword evidence="2" id="KW-1185">Reference proteome</keyword>
<accession>A0ABU3SS17</accession>
<dbReference type="RefSeq" id="WP_316024492.1">
    <property type="nucleotide sequence ID" value="NZ_JAWDIO010000002.1"/>
</dbReference>
<proteinExistence type="predicted"/>
<dbReference type="Gene3D" id="2.60.40.10">
    <property type="entry name" value="Immunoglobulins"/>
    <property type="match status" value="2"/>
</dbReference>
<dbReference type="InterPro" id="IPR013783">
    <property type="entry name" value="Ig-like_fold"/>
</dbReference>
<dbReference type="Proteomes" id="UP001247805">
    <property type="component" value="Unassembled WGS sequence"/>
</dbReference>
<evidence type="ECO:0008006" key="3">
    <source>
        <dbReference type="Google" id="ProtNLM"/>
    </source>
</evidence>
<dbReference type="PROSITE" id="PS51257">
    <property type="entry name" value="PROKAR_LIPOPROTEIN"/>
    <property type="match status" value="1"/>
</dbReference>
<dbReference type="Pfam" id="PF22352">
    <property type="entry name" value="K319L-like_PKD"/>
    <property type="match status" value="1"/>
</dbReference>
<sequence>MRYLPLITMAGFTFLTACGSSSDDPKTIEPANKAPTIVLENSITADEKSVISISASANDPDGTIASYAWAISSGQSNLILDGVTTDTVTVTLPEVMEDTLHTLTLTVVDDDGDDKSASIDLSIKQLTIPLTLTGTITDSPIANANIQVQINGMNEPITASADANGTYSIDLNIDDSLADAFVTIQANGTGEQSNAGLVSMLGTVNKLLDLTGDDSELSAQEYFALQVTNITTAQYALLTQGNSENITTDQQLIAELVKLDYNQVLNLAAAIKVAIDKSANDTSLALPTGAANTFDLVKDSTLTKTYLAQVEDSAAYTQAKQDIFSDPLLADVTSTWNVPEAYYYVPENGLARNSVVYFNSDHTGQYANADFTWQQTEGELVITMDPSSLTSKYETRTVNGQEASVEKQYGTKSYVLKRLSSSANLDTLLVTETQVTLYPQGEFADVEQHYQHVQLAFKGSPFIDIEISTAVIAFMGLDSAVNDDNGLIIAERYQLNTDGSATGLLNDNTLNWKVTDGALELSNFSNEASDFSVRYRKLPLSSTYDFFLFEELKSGVVHNASISKGTITQDNTQWQADSLAGIYWMINGTSTEPEFKIWAELHADGGAEYYTRDNKNGGEYFNTTNYGMWSVLADGSLQIITGKDDVAGTSTIACRNYQNTGCSRYITYTLIPVYQTDKGMAAILRQDFDYDFFYTVFTVMTSAAELLEPKTDPIITPLV</sequence>
<gene>
    <name evidence="1" type="ORF">RS130_01560</name>
</gene>
<reference evidence="1 2" key="1">
    <citation type="submission" date="2023-10" db="EMBL/GenBank/DDBJ databases">
        <title>Glaciecola aquimarina strain GGW-M5 nov., isolated from a coastal seawater.</title>
        <authorList>
            <person name="Bayburt H."/>
            <person name="Kim J.M."/>
            <person name="Choi B.J."/>
            <person name="Jeon C.O."/>
        </authorList>
    </citation>
    <scope>NUCLEOTIDE SEQUENCE [LARGE SCALE GENOMIC DNA]</scope>
    <source>
        <strain evidence="1 2">KCTC 32108</strain>
    </source>
</reference>
<comment type="caution">
    <text evidence="1">The sequence shown here is derived from an EMBL/GenBank/DDBJ whole genome shotgun (WGS) entry which is preliminary data.</text>
</comment>
<evidence type="ECO:0000313" key="1">
    <source>
        <dbReference type="EMBL" id="MDU0352784.1"/>
    </source>
</evidence>
<organism evidence="1 2">
    <name type="scientific">Paraglaciecola aquimarina</name>
    <dbReference type="NCBI Taxonomy" id="1235557"/>
    <lineage>
        <taxon>Bacteria</taxon>
        <taxon>Pseudomonadati</taxon>
        <taxon>Pseudomonadota</taxon>
        <taxon>Gammaproteobacteria</taxon>
        <taxon>Alteromonadales</taxon>
        <taxon>Alteromonadaceae</taxon>
        <taxon>Paraglaciecola</taxon>
    </lineage>
</organism>
<protein>
    <recommendedName>
        <fullName evidence="3">PKD/Chitinase domain-containing protein</fullName>
    </recommendedName>
</protein>